<dbReference type="Proteomes" id="UP001344251">
    <property type="component" value="Chromosome"/>
</dbReference>
<evidence type="ECO:0000313" key="4">
    <source>
        <dbReference type="Proteomes" id="UP001344251"/>
    </source>
</evidence>
<feature type="compositionally biased region" description="Low complexity" evidence="1">
    <location>
        <begin position="72"/>
        <end position="91"/>
    </location>
</feature>
<feature type="compositionally biased region" description="Polar residues" evidence="1">
    <location>
        <begin position="161"/>
        <end position="170"/>
    </location>
</feature>
<evidence type="ECO:0000256" key="2">
    <source>
        <dbReference type="SAM" id="Phobius"/>
    </source>
</evidence>
<feature type="region of interest" description="Disordered" evidence="1">
    <location>
        <begin position="71"/>
        <end position="94"/>
    </location>
</feature>
<gene>
    <name evidence="3" type="ORF">OG863_16380</name>
</gene>
<evidence type="ECO:0000313" key="3">
    <source>
        <dbReference type="EMBL" id="WSB69399.1"/>
    </source>
</evidence>
<feature type="compositionally biased region" description="Basic and acidic residues" evidence="1">
    <location>
        <begin position="216"/>
        <end position="227"/>
    </location>
</feature>
<evidence type="ECO:0000256" key="1">
    <source>
        <dbReference type="SAM" id="MobiDB-lite"/>
    </source>
</evidence>
<keyword evidence="2" id="KW-0812">Transmembrane</keyword>
<feature type="compositionally biased region" description="Low complexity" evidence="1">
    <location>
        <begin position="177"/>
        <end position="199"/>
    </location>
</feature>
<dbReference type="RefSeq" id="WP_326618911.1">
    <property type="nucleotide sequence ID" value="NZ_CP109106.1"/>
</dbReference>
<feature type="compositionally biased region" description="Low complexity" evidence="1">
    <location>
        <begin position="321"/>
        <end position="346"/>
    </location>
</feature>
<accession>A0ABZ1FG75</accession>
<name>A0ABZ1FG75_9ACTN</name>
<keyword evidence="2" id="KW-0472">Membrane</keyword>
<sequence length="353" mass="34886">MADDRYDWLDKDTAEQLLRGEQVSARHGDGARELEQLLEAAAVAARTPEAVELPGEEAAVAAFRQAVRHGSGARNRTAGAPATGARTAHTADLAERTRLGRPVRRGFAVALAACAIGGVAVAAGTGVLPTPFRGGDPAPASSVSAVETPGPFRTGEPGAQTDGTTGQTPDATPDPKSSAPPESPRPGSSPGASKNPGSGAPSGGTGRGSDKPGGSDGKETGPGHGDTKNFLLGLCQSYESGKRDGMDRDTLRRLERKAGGPEKVHVFCRAYLARYQNGGGSGGDDGFGGGTGGSGGGTGESGGSGGDEDDESHPPRPPGASPGTGTSTPAPGPSATAPDPGDATPSGTADGPV</sequence>
<feature type="region of interest" description="Disordered" evidence="1">
    <location>
        <begin position="133"/>
        <end position="353"/>
    </location>
</feature>
<keyword evidence="2" id="KW-1133">Transmembrane helix</keyword>
<feature type="compositionally biased region" description="Gly residues" evidence="1">
    <location>
        <begin position="277"/>
        <end position="305"/>
    </location>
</feature>
<protein>
    <recommendedName>
        <fullName evidence="5">Extensin</fullName>
    </recommendedName>
</protein>
<evidence type="ECO:0008006" key="5">
    <source>
        <dbReference type="Google" id="ProtNLM"/>
    </source>
</evidence>
<feature type="transmembrane region" description="Helical" evidence="2">
    <location>
        <begin position="106"/>
        <end position="128"/>
    </location>
</feature>
<dbReference type="EMBL" id="CP109106">
    <property type="protein sequence ID" value="WSB69399.1"/>
    <property type="molecule type" value="Genomic_DNA"/>
</dbReference>
<feature type="compositionally biased region" description="Basic and acidic residues" evidence="1">
    <location>
        <begin position="240"/>
        <end position="265"/>
    </location>
</feature>
<organism evidence="3 4">
    <name type="scientific">Streptomyces decoyicus</name>
    <dbReference type="NCBI Taxonomy" id="249567"/>
    <lineage>
        <taxon>Bacteria</taxon>
        <taxon>Bacillati</taxon>
        <taxon>Actinomycetota</taxon>
        <taxon>Actinomycetes</taxon>
        <taxon>Kitasatosporales</taxon>
        <taxon>Streptomycetaceae</taxon>
        <taxon>Streptomyces</taxon>
    </lineage>
</organism>
<reference evidence="3 4" key="1">
    <citation type="submission" date="2022-10" db="EMBL/GenBank/DDBJ databases">
        <title>The complete genomes of actinobacterial strains from the NBC collection.</title>
        <authorList>
            <person name="Joergensen T.S."/>
            <person name="Alvarez Arevalo M."/>
            <person name="Sterndorff E.B."/>
            <person name="Faurdal D."/>
            <person name="Vuksanovic O."/>
            <person name="Mourched A.-S."/>
            <person name="Charusanti P."/>
            <person name="Shaw S."/>
            <person name="Blin K."/>
            <person name="Weber T."/>
        </authorList>
    </citation>
    <scope>NUCLEOTIDE SEQUENCE [LARGE SCALE GENOMIC DNA]</scope>
    <source>
        <strain evidence="3 4">NBC 01774</strain>
    </source>
</reference>
<proteinExistence type="predicted"/>
<keyword evidence="4" id="KW-1185">Reference proteome</keyword>